<dbReference type="InterPro" id="IPR005158">
    <property type="entry name" value="BTAD"/>
</dbReference>
<dbReference type="SUPFAM" id="SSF46894">
    <property type="entry name" value="C-terminal effector domain of the bipartite response regulators"/>
    <property type="match status" value="1"/>
</dbReference>
<dbReference type="OrthoDB" id="9807521at2"/>
<dbReference type="EMBL" id="LT670818">
    <property type="protein sequence ID" value="SHG52524.1"/>
    <property type="molecule type" value="Genomic_DNA"/>
</dbReference>
<dbReference type="SMART" id="SM01043">
    <property type="entry name" value="BTAD"/>
    <property type="match status" value="1"/>
</dbReference>
<protein>
    <submittedName>
        <fullName evidence="2">TolB amino-terminal domain-containing protein</fullName>
    </submittedName>
</protein>
<dbReference type="InterPro" id="IPR051677">
    <property type="entry name" value="AfsR-DnrI-RedD_regulator"/>
</dbReference>
<evidence type="ECO:0000259" key="1">
    <source>
        <dbReference type="SMART" id="SM01043"/>
    </source>
</evidence>
<dbReference type="InterPro" id="IPR036388">
    <property type="entry name" value="WH-like_DNA-bd_sf"/>
</dbReference>
<dbReference type="Gene3D" id="1.10.10.10">
    <property type="entry name" value="Winged helix-like DNA-binding domain superfamily/Winged helix DNA-binding domain"/>
    <property type="match status" value="1"/>
</dbReference>
<dbReference type="SUPFAM" id="SSF48452">
    <property type="entry name" value="TPR-like"/>
    <property type="match status" value="3"/>
</dbReference>
<dbReference type="Gene3D" id="1.25.40.10">
    <property type="entry name" value="Tetratricopeptide repeat domain"/>
    <property type="match status" value="3"/>
</dbReference>
<dbReference type="GO" id="GO:0006355">
    <property type="term" value="P:regulation of DNA-templated transcription"/>
    <property type="evidence" value="ECO:0007669"/>
    <property type="project" value="InterPro"/>
</dbReference>
<dbReference type="InterPro" id="IPR011990">
    <property type="entry name" value="TPR-like_helical_dom_sf"/>
</dbReference>
<gene>
    <name evidence="2" type="ORF">SAMN05444169_2881</name>
</gene>
<reference evidence="2 3" key="1">
    <citation type="submission" date="2016-11" db="EMBL/GenBank/DDBJ databases">
        <authorList>
            <person name="Jaros S."/>
            <person name="Januszkiewicz K."/>
            <person name="Wedrychowicz H."/>
        </authorList>
    </citation>
    <scope>NUCLEOTIDE SEQUENCE [LARGE SCALE GENOMIC DNA]</scope>
    <source>
        <strain evidence="2 3">GAS242</strain>
    </source>
</reference>
<dbReference type="Proteomes" id="UP000190675">
    <property type="component" value="Chromosome I"/>
</dbReference>
<dbReference type="PANTHER" id="PTHR35807">
    <property type="entry name" value="TRANSCRIPTIONAL REGULATOR REDD-RELATED"/>
    <property type="match status" value="1"/>
</dbReference>
<sequence>MLIVPSPAPVAKPLDKTDLDGQHAMAGHITINILGPFEVLGTGGEKLAIRSRRSRALLACLAMETGESWTRSRLATLLWDKRSEQQGRSSLRQELVQLRKDFGLTSPGEWGQDPFVCLPGQIRTDVELFRSAISGDDGLQAASIWRGDLLQGTEMTEGPFADWLALSRSRLRVAAGKSFAAAMRMLDDGGDALSFEDMALKLVALDPQNEEAHRCLMRSAASRHDLAEVIERYRIYVANGGRKTGSVPSPGMKRLLDETIAAASRKGISSQSGFSTHWIAQINCQHRVAAAPQPVRLLPIETATALAVVPFVDLSPGAVSKTALADGLTEETTTALARIPGVFVTARQSTMVYKNAKIDARTIASDLGVRYLVEGSIEVRGKSVRVNARLIDGRSGLHIWANNYDEQFRDFFAVRNRIVLAVASQLQPALMMADIDRALDAGPNNLDAWTRLQRANAQVLFNRSAQGLFGAIVELKQALAIDPDYAMAQALLAAVYTWRAVWSTSTRIGAERALALQYAALARKTDPRNSFVLVNCADAAIYGAGDIDLALELLNEAVERSPYDPQGLALLANANRVAGGNPADSLRMIGRAIRISPRDPRSHRWFHYAGWCHWKLGELDKMEGAARNAIELYSDAPAQWVELTCALGLQGRNVEAKAAAKVLRKLSPAFTPDAFFEIAKRFYGKRFAGPVKADYRTLCSTLQRAM</sequence>
<dbReference type="Pfam" id="PF03704">
    <property type="entry name" value="BTAD"/>
    <property type="match status" value="1"/>
</dbReference>
<proteinExistence type="predicted"/>
<organism evidence="2 3">
    <name type="scientific">Bradyrhizobium erythrophlei</name>
    <dbReference type="NCBI Taxonomy" id="1437360"/>
    <lineage>
        <taxon>Bacteria</taxon>
        <taxon>Pseudomonadati</taxon>
        <taxon>Pseudomonadota</taxon>
        <taxon>Alphaproteobacteria</taxon>
        <taxon>Hyphomicrobiales</taxon>
        <taxon>Nitrobacteraceae</taxon>
        <taxon>Bradyrhizobium</taxon>
    </lineage>
</organism>
<name>A0A1M5KI19_9BRAD</name>
<dbReference type="InterPro" id="IPR016032">
    <property type="entry name" value="Sig_transdc_resp-reg_C-effctor"/>
</dbReference>
<dbReference type="AlphaFoldDB" id="A0A1M5KI19"/>
<evidence type="ECO:0000313" key="2">
    <source>
        <dbReference type="EMBL" id="SHG52524.1"/>
    </source>
</evidence>
<evidence type="ECO:0000313" key="3">
    <source>
        <dbReference type="Proteomes" id="UP000190675"/>
    </source>
</evidence>
<accession>A0A1M5KI19</accession>
<dbReference type="GO" id="GO:0003677">
    <property type="term" value="F:DNA binding"/>
    <property type="evidence" value="ECO:0007669"/>
    <property type="project" value="InterPro"/>
</dbReference>
<dbReference type="Gene3D" id="3.40.50.10070">
    <property type="entry name" value="TolB, N-terminal domain"/>
    <property type="match status" value="1"/>
</dbReference>
<feature type="domain" description="Bacterial transcriptional activator" evidence="1">
    <location>
        <begin position="124"/>
        <end position="260"/>
    </location>
</feature>